<sequence>MPFHEGFPQDLSEYMEQEGKKIAQEVKQRQEAEEQREQEPVGPKRPLQADLVVEAQSWLGSKKPEELEELLINEGKKNKLAQEKLPGRETQIDDLLRYFMDQRGIVSSPQQEKVATSQVTKEEAARRAFLESLHVRTGPEEEELARLQNPENVVTSEVTTSSEKGETPDVTAATEEGLPESEKDPKESLQEKQKALEDQVTAASAREESPVYLALAGEQARVADVLQRQREIFDVAERKNDAKGMSFAAREIERLEKEHAGLDQKINALPAEQLPGKLEPLLRVNEAQQLSREEYAELLSNIQTRKGSKTPDKVEQVLISDFQRREGEKLQQEAQERGKQEFLKVLQQKYELLGRMSGNERNTQALKWAQETAEMGEMRMAQDLLSRCSDRTMRENGLRNVAITLAEQGIDDPELLKWVELGIRDKKFRSQTMIDVTNTKQKRLLREQLEAKGIEPARAQKLLDIIKGMEAAPNMEAANKRWETAKTALKWGAIGLGTAGAGMGLFVILKLLFPYIAGIMMLWAMGKEKGRGFKPFG</sequence>
<dbReference type="Proteomes" id="UP000177629">
    <property type="component" value="Unassembled WGS sequence"/>
</dbReference>
<evidence type="ECO:0000313" key="5">
    <source>
        <dbReference type="Proteomes" id="UP000177629"/>
    </source>
</evidence>
<comment type="caution">
    <text evidence="4">The sequence shown here is derived from an EMBL/GenBank/DDBJ whole genome shotgun (WGS) entry which is preliminary data.</text>
</comment>
<dbReference type="AlphaFoldDB" id="A0A1G2PK16"/>
<accession>A0A1G2PK16</accession>
<feature type="region of interest" description="Disordered" evidence="2">
    <location>
        <begin position="1"/>
        <end position="49"/>
    </location>
</feature>
<organism evidence="4 5">
    <name type="scientific">Candidatus Terrybacteria bacterium RIFCSPHIGHO2_01_FULL_48_17</name>
    <dbReference type="NCBI Taxonomy" id="1802362"/>
    <lineage>
        <taxon>Bacteria</taxon>
        <taxon>Candidatus Terryibacteriota</taxon>
    </lineage>
</organism>
<keyword evidence="3" id="KW-0472">Membrane</keyword>
<evidence type="ECO:0000256" key="2">
    <source>
        <dbReference type="SAM" id="MobiDB-lite"/>
    </source>
</evidence>
<evidence type="ECO:0000256" key="3">
    <source>
        <dbReference type="SAM" id="Phobius"/>
    </source>
</evidence>
<dbReference type="STRING" id="1802362.A2806_00520"/>
<reference evidence="4 5" key="1">
    <citation type="journal article" date="2016" name="Nat. Commun.">
        <title>Thousands of microbial genomes shed light on interconnected biogeochemical processes in an aquifer system.</title>
        <authorList>
            <person name="Anantharaman K."/>
            <person name="Brown C.T."/>
            <person name="Hug L.A."/>
            <person name="Sharon I."/>
            <person name="Castelle C.J."/>
            <person name="Probst A.J."/>
            <person name="Thomas B.C."/>
            <person name="Singh A."/>
            <person name="Wilkins M.J."/>
            <person name="Karaoz U."/>
            <person name="Brodie E.L."/>
            <person name="Williams K.H."/>
            <person name="Hubbard S.S."/>
            <person name="Banfield J.F."/>
        </authorList>
    </citation>
    <scope>NUCLEOTIDE SEQUENCE [LARGE SCALE GENOMIC DNA]</scope>
</reference>
<protein>
    <submittedName>
        <fullName evidence="4">Uncharacterized protein</fullName>
    </submittedName>
</protein>
<keyword evidence="3" id="KW-0812">Transmembrane</keyword>
<evidence type="ECO:0000313" key="4">
    <source>
        <dbReference type="EMBL" id="OHA48109.1"/>
    </source>
</evidence>
<gene>
    <name evidence="4" type="ORF">A2806_00520</name>
</gene>
<keyword evidence="3" id="KW-1133">Transmembrane helix</keyword>
<keyword evidence="1" id="KW-0175">Coiled coil</keyword>
<feature type="region of interest" description="Disordered" evidence="2">
    <location>
        <begin position="137"/>
        <end position="207"/>
    </location>
</feature>
<feature type="compositionally biased region" description="Polar residues" evidence="2">
    <location>
        <begin position="149"/>
        <end position="162"/>
    </location>
</feature>
<feature type="coiled-coil region" evidence="1">
    <location>
        <begin position="245"/>
        <end position="272"/>
    </location>
</feature>
<dbReference type="EMBL" id="MHSS01000008">
    <property type="protein sequence ID" value="OHA48109.1"/>
    <property type="molecule type" value="Genomic_DNA"/>
</dbReference>
<evidence type="ECO:0000256" key="1">
    <source>
        <dbReference type="SAM" id="Coils"/>
    </source>
</evidence>
<feature type="transmembrane region" description="Helical" evidence="3">
    <location>
        <begin position="503"/>
        <end position="524"/>
    </location>
</feature>
<proteinExistence type="predicted"/>
<feature type="compositionally biased region" description="Basic and acidic residues" evidence="2">
    <location>
        <begin position="17"/>
        <end position="39"/>
    </location>
</feature>
<feature type="compositionally biased region" description="Basic and acidic residues" evidence="2">
    <location>
        <begin position="180"/>
        <end position="197"/>
    </location>
</feature>
<name>A0A1G2PK16_9BACT</name>